<evidence type="ECO:0000256" key="3">
    <source>
        <dbReference type="PIRSR" id="PIRSR001365-1"/>
    </source>
</evidence>
<feature type="binding site" evidence="4">
    <location>
        <position position="201"/>
    </location>
    <ligand>
        <name>pyruvate</name>
        <dbReference type="ChEBI" id="CHEBI:15361"/>
    </ligand>
</feature>
<dbReference type="PRINTS" id="PR00146">
    <property type="entry name" value="DHPICSNTHASE"/>
</dbReference>
<dbReference type="InterPro" id="IPR013785">
    <property type="entry name" value="Aldolase_TIM"/>
</dbReference>
<evidence type="ECO:0000256" key="4">
    <source>
        <dbReference type="PIRSR" id="PIRSR001365-2"/>
    </source>
</evidence>
<dbReference type="CDD" id="cd00408">
    <property type="entry name" value="DHDPS-like"/>
    <property type="match status" value="1"/>
</dbReference>
<dbReference type="PROSITE" id="PS00666">
    <property type="entry name" value="DHDPS_2"/>
    <property type="match status" value="1"/>
</dbReference>
<reference evidence="5 6" key="1">
    <citation type="submission" date="2016-10" db="EMBL/GenBank/DDBJ databases">
        <authorList>
            <person name="de Groot N.N."/>
        </authorList>
    </citation>
    <scope>NUCLEOTIDE SEQUENCE [LARGE SCALE GENOMIC DNA]</scope>
    <source>
        <strain evidence="6">EB21,IBRC-M 10013,KCTC 4048</strain>
    </source>
</reference>
<dbReference type="GO" id="GO:0008675">
    <property type="term" value="F:2-dehydro-3-deoxy-phosphogluconate aldolase activity"/>
    <property type="evidence" value="ECO:0007669"/>
    <property type="project" value="UniProtKB-ARBA"/>
</dbReference>
<dbReference type="EMBL" id="FNIA01000013">
    <property type="protein sequence ID" value="SDN05059.1"/>
    <property type="molecule type" value="Genomic_DNA"/>
</dbReference>
<dbReference type="AlphaFoldDB" id="A0A1G9Y7J3"/>
<gene>
    <name evidence="5" type="ORF">SAMN05192554_11346</name>
</gene>
<proteinExistence type="predicted"/>
<dbReference type="InterPro" id="IPR020625">
    <property type="entry name" value="Schiff_base-form_aldolases_AS"/>
</dbReference>
<protein>
    <submittedName>
        <fullName evidence="5">4-hydroxy-tetrahydrodipicolinate synthase/4-hydroxy-2-oxoglutarate aldolase</fullName>
    </submittedName>
</protein>
<feature type="active site" description="Schiff-base intermediate with substrate" evidence="3">
    <location>
        <position position="158"/>
    </location>
</feature>
<keyword evidence="6" id="KW-1185">Reference proteome</keyword>
<dbReference type="OrthoDB" id="350860at2157"/>
<evidence type="ECO:0000256" key="1">
    <source>
        <dbReference type="ARBA" id="ARBA00023239"/>
    </source>
</evidence>
<evidence type="ECO:0000313" key="5">
    <source>
        <dbReference type="EMBL" id="SDN05059.1"/>
    </source>
</evidence>
<organism evidence="5 6">
    <name type="scientific">Haloarchaeobius iranensis</name>
    <dbReference type="NCBI Taxonomy" id="996166"/>
    <lineage>
        <taxon>Archaea</taxon>
        <taxon>Methanobacteriati</taxon>
        <taxon>Methanobacteriota</taxon>
        <taxon>Stenosarchaea group</taxon>
        <taxon>Halobacteria</taxon>
        <taxon>Halobacteriales</taxon>
        <taxon>Halorubellaceae</taxon>
        <taxon>Haloarchaeobius</taxon>
    </lineage>
</organism>
<dbReference type="PIRSF" id="PIRSF001365">
    <property type="entry name" value="DHDPS"/>
    <property type="match status" value="1"/>
</dbReference>
<dbReference type="GO" id="GO:0008840">
    <property type="term" value="F:4-hydroxy-tetrahydrodipicolinate synthase activity"/>
    <property type="evidence" value="ECO:0007669"/>
    <property type="project" value="TreeGrafter"/>
</dbReference>
<dbReference type="SMART" id="SM01130">
    <property type="entry name" value="DHDPS"/>
    <property type="match status" value="1"/>
</dbReference>
<dbReference type="GO" id="GO:0044281">
    <property type="term" value="P:small molecule metabolic process"/>
    <property type="evidence" value="ECO:0007669"/>
    <property type="project" value="UniProtKB-ARBA"/>
</dbReference>
<evidence type="ECO:0000313" key="6">
    <source>
        <dbReference type="Proteomes" id="UP000199370"/>
    </source>
</evidence>
<dbReference type="Pfam" id="PF00701">
    <property type="entry name" value="DHDPS"/>
    <property type="match status" value="1"/>
</dbReference>
<feature type="active site" description="Proton donor/acceptor" evidence="3">
    <location>
        <position position="130"/>
    </location>
</feature>
<name>A0A1G9Y7J3_9EURY</name>
<dbReference type="InterPro" id="IPR002220">
    <property type="entry name" value="DapA-like"/>
</dbReference>
<dbReference type="PANTHER" id="PTHR12128:SF66">
    <property type="entry name" value="4-HYDROXY-2-OXOGLUTARATE ALDOLASE, MITOCHONDRIAL"/>
    <property type="match status" value="1"/>
</dbReference>
<dbReference type="STRING" id="996166.SAMN05192554_11346"/>
<sequence length="287" mass="30255">MQGTGLPLVTPFDETGDVDEAALRALVDRVTDAGVDFVVPCGSNSEAPLLTPVERRRVVEVVADRSEVPVLAGTGQPGYRETLADTEAAAAAGADAALVVTPYYFRHDQSALASYYRDLADESPIPIYLYSVPKYTETALDPRTVESLATHPNVGGIKDSSGNLERLQRTAALTEDADFAVLVGSGSIYAAGLDHGADGGVLALANVVPERASEVYERHADGDDDGARALNRALVELNRAVTARYGVPGLKAAMRSRSLPAGHVRRPFGPVDDATATELAELVEAAR</sequence>
<keyword evidence="1" id="KW-0456">Lyase</keyword>
<dbReference type="PANTHER" id="PTHR12128">
    <property type="entry name" value="DIHYDRODIPICOLINATE SYNTHASE"/>
    <property type="match status" value="1"/>
</dbReference>
<keyword evidence="2" id="KW-0704">Schiff base</keyword>
<accession>A0A1G9Y7J3</accession>
<dbReference type="SUPFAM" id="SSF51569">
    <property type="entry name" value="Aldolase"/>
    <property type="match status" value="1"/>
</dbReference>
<dbReference type="RefSeq" id="WP_089734270.1">
    <property type="nucleotide sequence ID" value="NZ_FNIA01000013.1"/>
</dbReference>
<dbReference type="Proteomes" id="UP000199370">
    <property type="component" value="Unassembled WGS sequence"/>
</dbReference>
<evidence type="ECO:0000256" key="2">
    <source>
        <dbReference type="ARBA" id="ARBA00023270"/>
    </source>
</evidence>
<dbReference type="Gene3D" id="3.20.20.70">
    <property type="entry name" value="Aldolase class I"/>
    <property type="match status" value="1"/>
</dbReference>